<organism evidence="1 2">
    <name type="scientific">Fodinisporobacter ferrooxydans</name>
    <dbReference type="NCBI Taxonomy" id="2901836"/>
    <lineage>
        <taxon>Bacteria</taxon>
        <taxon>Bacillati</taxon>
        <taxon>Bacillota</taxon>
        <taxon>Bacilli</taxon>
        <taxon>Bacillales</taxon>
        <taxon>Alicyclobacillaceae</taxon>
        <taxon>Fodinisporobacter</taxon>
    </lineage>
</organism>
<keyword evidence="2" id="KW-1185">Reference proteome</keyword>
<accession>A0ABY4CSU0</accession>
<proteinExistence type="predicted"/>
<name>A0ABY4CSU0_9BACL</name>
<evidence type="ECO:0000313" key="1">
    <source>
        <dbReference type="EMBL" id="UOF92298.1"/>
    </source>
</evidence>
<evidence type="ECO:0000313" key="2">
    <source>
        <dbReference type="Proteomes" id="UP000830167"/>
    </source>
</evidence>
<gene>
    <name evidence="1" type="ORF">LSG31_09100</name>
</gene>
<dbReference type="RefSeq" id="WP_347438975.1">
    <property type="nucleotide sequence ID" value="NZ_CP089291.1"/>
</dbReference>
<sequence length="112" mass="12569">MAVAEGIQSIARFNYYNYNNFNKHTDLFTVLTSNTPEKQLPSSDTTLTKPNLKISFQTYTPRLVQHTYQLSMDKNQNMNQAYANGTQTASIQQVGLNPSVSKLLGNSIDVYA</sequence>
<protein>
    <submittedName>
        <fullName evidence="1">Uncharacterized protein</fullName>
    </submittedName>
</protein>
<dbReference type="Proteomes" id="UP000830167">
    <property type="component" value="Chromosome"/>
</dbReference>
<dbReference type="EMBL" id="CP089291">
    <property type="protein sequence ID" value="UOF92298.1"/>
    <property type="molecule type" value="Genomic_DNA"/>
</dbReference>
<reference evidence="1" key="1">
    <citation type="submission" date="2021-12" db="EMBL/GenBank/DDBJ databases">
        <title>Alicyclobacillaceae gen. nov., sp. nov., isolated from chalcocite enrichment system.</title>
        <authorList>
            <person name="Jiang Z."/>
        </authorList>
    </citation>
    <scope>NUCLEOTIDE SEQUENCE</scope>
    <source>
        <strain evidence="1">MYW30-H2</strain>
    </source>
</reference>